<evidence type="ECO:0000256" key="1">
    <source>
        <dbReference type="ARBA" id="ARBA00022450"/>
    </source>
</evidence>
<dbReference type="GO" id="GO:0044550">
    <property type="term" value="P:secondary metabolite biosynthetic process"/>
    <property type="evidence" value="ECO:0007669"/>
    <property type="project" value="TreeGrafter"/>
</dbReference>
<dbReference type="Gene3D" id="3.30.559.10">
    <property type="entry name" value="Chloramphenicol acetyltransferase-like domain"/>
    <property type="match status" value="3"/>
</dbReference>
<dbReference type="PROSITE" id="PS00455">
    <property type="entry name" value="AMP_BINDING"/>
    <property type="match status" value="1"/>
</dbReference>
<dbReference type="Pfam" id="PF00501">
    <property type="entry name" value="AMP-binding"/>
    <property type="match status" value="2"/>
</dbReference>
<feature type="domain" description="Carrier" evidence="5">
    <location>
        <begin position="1983"/>
        <end position="2059"/>
    </location>
</feature>
<dbReference type="Gene3D" id="3.30.559.30">
    <property type="entry name" value="Nonribosomal peptide synthetase, condensation domain"/>
    <property type="match status" value="3"/>
</dbReference>
<dbReference type="InterPro" id="IPR045851">
    <property type="entry name" value="AMP-bd_C_sf"/>
</dbReference>
<accession>A0A6J3LZL0</accession>
<keyword evidence="1" id="KW-0596">Phosphopantetheine</keyword>
<dbReference type="PROSITE" id="PS50075">
    <property type="entry name" value="CARRIER"/>
    <property type="match status" value="2"/>
</dbReference>
<dbReference type="FunFam" id="3.40.50.12780:FF:000012">
    <property type="entry name" value="Non-ribosomal peptide synthetase"/>
    <property type="match status" value="1"/>
</dbReference>
<evidence type="ECO:0000313" key="6">
    <source>
        <dbReference type="Proteomes" id="UP000504637"/>
    </source>
</evidence>
<dbReference type="GO" id="GO:0043041">
    <property type="term" value="P:amino acid activation for nonribosomal peptide biosynthetic process"/>
    <property type="evidence" value="ECO:0007669"/>
    <property type="project" value="TreeGrafter"/>
</dbReference>
<comment type="similarity">
    <text evidence="4">Belongs to the NRP synthetase family.</text>
</comment>
<sequence>MIGTVTIKEVFEDSDLEIVHSRHGLLSLGKISGARGEKQVHEAASHESEPFSLTPVQEEIKQDRRGATISWASLTFDVTAIPDVSIEKLAMVWQALASQHSILRTKLVEGPAGTQQLISRRASYIRLYGDNENHPETAFLVLNINKEMKSLSLKIHPLLIDQSSLHLLLTDFTSFWNGFAILHRPQFGDYAQAVKRKGTSEAISYWRSQFDRHAPSAVAIPGTSRSRSILDIGFGIEDLLASIRQSTGFSENVIISAAWALVLSRHTASDQVMFNVTDRDRKTLPNDGIIGPLDVDFPIRLTLDGELSGLKLLQHVCEQIDEAGSYSYIGRSGIIENVPEYLRAIPSIRLVHFADHSQPTPVSTGIDITICVPTATVHVEADTSTTQSECSIMVEHMWQALRELNISPEKLLQDFNLVSRSELGRILDMGLPQYTAGPATTLHDLITQQAHAQPDKIALQFEDGSTFTYAEVDDISHRLATILRQWVRPGSIVAIHADMSCQTIMCLLAIIKAGGAYLIIDPLLPTQRKAYFLKDSHAEVCIVSESYYKDSHAWSEDERKFLILGELLDLITRPETENPTVTPLSDVAPAYIVYTSGSSGEPKGAVLSHRAACAGIQCSTTDTSTRRLLFYNPIFSAAQRTIWSTLAHGGCLCLASQSSLTVRLSETINTMQITDLGITSSAIVLLDPASLTSLKRVTMTGEPISREVALLWSNKVELFNNYGLTECTQLNWGCRIDSATDDPSNIGKPRDTTGSIILTAGTTSASPLCVPGELCLYGPQLATQYLNKPSQTSEKFIDHPHLSNQRLYRTGDLAVRHLDGSVSILGRCDDQLKVNGQRVEPREIELVTRKHDRVVAAIVTSIVIEQRKTLVAFIQHDNKIEWKTLVSSLRDFSLQKLPIYMIPTYWIEMETMPLNANGKVDYPSLKAKLQGKTHADLVSELLSDDMPELDENLTEPQILLRTVISAELELPKSAWSMKTSFFELAGDSLRAIRIVSALLAHGYSMNVRDLLLSDNLYEAADKMQPSANGSAPLSVVPFSLLDASKAGKYKAFEDAYPVTPLQESVLSAHILSGTYVYDRVFKVDDADIDRLRGAFQSVIARNQIYRTKFVQSENSYDQVVHRSFELPWNHMTAINLETYLQQIRAGTRDLNDDMIKVALIADDLLVVSMHHALFDFWSSSFLFDDVNVVYRGGAAPDRPSFSAFVYHSQNLSFEKSQSFWAHHLENAEPTILGKDAADFGVARRVLTRDFKDLSSGTSVSFGAFVYAAWAVVLWKHTGQKDVTFAITLSGRDAPIPNVQTLNGPTLATVPIHLRIDSDISFLEFAKYVQSELWNIAEFAQYGLRNALAAANVDGVLFDSLVNFLVRPGATTDEDVLKAYGQRPTWETGYKSLEVEELEPGRHEIKFSGRIDASKARFILDQVCRVLEDDLNQLREPLRNLSIVRGAELEWLKSLAACDGGVYTLLQEPFENVAGASAQSNAIEFRNERAITYTELNARANQLARHLREQSIGPDVLVPICLPKSVQQIVCILAVLKAGGAFVPLDPDNPIERNNFIVRDVSATIVLTDENYAPLFEQSANTVKIIDVLELDCSSYASENLRITGLTPENLAYAIYTSGSTGVPKGVLIPHKSISSGIDSIVAVEGFESSWRVLQFSNYVFDVAIGDIFCTFRVGATLCMAPMSDLMADLAGEINRMSVDRIFLTPTVAKLLSPEDVPQVRGIYLAGEQVTQDLVEKWTPYCKVMNCYGPTEASILVAAGEITAGSSSRIIGAPLRHCSGMILERDGTSMVPFGAVGELCFGGFQLAREYLNRPDATAKAFINLEGRRIYRTGDLACWTADGRIECLGRMDSQVKISGHRIEIGEVEAAILATQVVPDTVVVAAKIGDRTHLIAFCVMDAGTDLIHGDSKYSKECMESLTALSLGLSSLSPYMVPQHWVALRSLPRSPSGKADRRRLLTFAEEMDDTELSRYALGEQVEAAFTPPSTPEQFTLRSLWAEMFAIDEETVSATGAFFMYGGDSIAAINLSGKCRGLGFSLSVSDIMAFPLLQDMAAHMRLIEGTSQHQDAPGLEMSKQLTQHLAAKGLYNDQIEAVWPSPPGVEEFLIRGADKSQSWQCQTVRPLPPNFDWSEWIRLTTELTRRNEILRTLWAYDNDRWIQIVLKHPTLDSEVIRCASPEHRKKMASRVWDERFTIDSCKPFVRYRLLETESTGERHLLIKIHHAMYDGTLLRIFDEQFQALHNGSQLPESVAFAHYVGHISSIPSQSRDDSLEFWAKLLADGPLPFPSPAEHRLPAQTSSMILKSASSRVDGFAAQCGVTIPIVFQSAFTVLLADLGGTSEVIYDNLITGRNIDMENAQLINGNCANFLPFRGSITESTTVRDLLKATQDLFWKATEHGDVNLTAINEALGDADSASPCRSLFLFQPFEPVTGTAKHMRWMVMAGSEVTMPIDYALHLEVSKTIAGYNVKFKFDENLFCKEEADRIGDSYLAILDEMILRSFSVLSSFDTVSLEL</sequence>
<dbReference type="GO" id="GO:0016874">
    <property type="term" value="F:ligase activity"/>
    <property type="evidence" value="ECO:0007669"/>
    <property type="project" value="UniProtKB-KW"/>
</dbReference>
<gene>
    <name evidence="7" type="ORF">K489DRAFT_372135</name>
</gene>
<dbReference type="InterPro" id="IPR001242">
    <property type="entry name" value="Condensation_dom"/>
</dbReference>
<dbReference type="InterPro" id="IPR020845">
    <property type="entry name" value="AMP-binding_CS"/>
</dbReference>
<proteinExistence type="inferred from homology"/>
<dbReference type="InterPro" id="IPR000873">
    <property type="entry name" value="AMP-dep_synth/lig_dom"/>
</dbReference>
<evidence type="ECO:0000259" key="5">
    <source>
        <dbReference type="PROSITE" id="PS50075"/>
    </source>
</evidence>
<dbReference type="InterPro" id="IPR009081">
    <property type="entry name" value="PP-bd_ACP"/>
</dbReference>
<name>A0A6J3LZL0_9PEZI</name>
<dbReference type="PANTHER" id="PTHR45527">
    <property type="entry name" value="NONRIBOSOMAL PEPTIDE SYNTHETASE"/>
    <property type="match status" value="1"/>
</dbReference>
<dbReference type="SUPFAM" id="SSF52777">
    <property type="entry name" value="CoA-dependent acyltransferases"/>
    <property type="match status" value="6"/>
</dbReference>
<dbReference type="Pfam" id="PF00550">
    <property type="entry name" value="PP-binding"/>
    <property type="match status" value="2"/>
</dbReference>
<dbReference type="InterPro" id="IPR010071">
    <property type="entry name" value="AA_adenyl_dom"/>
</dbReference>
<dbReference type="NCBIfam" id="TIGR01733">
    <property type="entry name" value="AA-adenyl-dom"/>
    <property type="match status" value="1"/>
</dbReference>
<keyword evidence="2" id="KW-0597">Phosphoprotein</keyword>
<dbReference type="InterPro" id="IPR023213">
    <property type="entry name" value="CAT-like_dom_sf"/>
</dbReference>
<dbReference type="FunFam" id="3.40.50.980:FF:000001">
    <property type="entry name" value="Non-ribosomal peptide synthetase"/>
    <property type="match status" value="1"/>
</dbReference>
<dbReference type="RefSeq" id="XP_033458247.1">
    <property type="nucleotide sequence ID" value="XM_033603306.1"/>
</dbReference>
<dbReference type="FunFam" id="3.30.300.30:FF:000015">
    <property type="entry name" value="Nonribosomal peptide synthase SidD"/>
    <property type="match status" value="1"/>
</dbReference>
<dbReference type="SUPFAM" id="SSF56801">
    <property type="entry name" value="Acetyl-CoA synthetase-like"/>
    <property type="match status" value="2"/>
</dbReference>
<feature type="domain" description="Carrier" evidence="5">
    <location>
        <begin position="951"/>
        <end position="1027"/>
    </location>
</feature>
<dbReference type="GO" id="GO:0031177">
    <property type="term" value="F:phosphopantetheine binding"/>
    <property type="evidence" value="ECO:0007669"/>
    <property type="project" value="TreeGrafter"/>
</dbReference>
<dbReference type="CDD" id="cd05918">
    <property type="entry name" value="A_NRPS_SidN3_like"/>
    <property type="match status" value="1"/>
</dbReference>
<dbReference type="OrthoDB" id="416786at2759"/>
<dbReference type="InterPro" id="IPR042099">
    <property type="entry name" value="ANL_N_sf"/>
</dbReference>
<keyword evidence="3" id="KW-0436">Ligase</keyword>
<dbReference type="InterPro" id="IPR036736">
    <property type="entry name" value="ACP-like_sf"/>
</dbReference>
<reference evidence="7" key="3">
    <citation type="submission" date="2025-08" db="UniProtKB">
        <authorList>
            <consortium name="RefSeq"/>
        </authorList>
    </citation>
    <scope>IDENTIFICATION</scope>
    <source>
        <strain evidence="7">CBS 342.82</strain>
    </source>
</reference>
<dbReference type="Gene3D" id="3.30.300.30">
    <property type="match status" value="2"/>
</dbReference>
<dbReference type="GO" id="GO:0005737">
    <property type="term" value="C:cytoplasm"/>
    <property type="evidence" value="ECO:0007669"/>
    <property type="project" value="TreeGrafter"/>
</dbReference>
<evidence type="ECO:0000256" key="4">
    <source>
        <dbReference type="ARBA" id="ARBA00029454"/>
    </source>
</evidence>
<keyword evidence="6" id="KW-1185">Reference proteome</keyword>
<dbReference type="Proteomes" id="UP000504637">
    <property type="component" value="Unplaced"/>
</dbReference>
<dbReference type="CDD" id="cd19545">
    <property type="entry name" value="FUM14_C_NRPS-like"/>
    <property type="match status" value="1"/>
</dbReference>
<dbReference type="Gene3D" id="3.40.50.12780">
    <property type="entry name" value="N-terminal domain of ligase-like"/>
    <property type="match status" value="2"/>
</dbReference>
<organism evidence="7">
    <name type="scientific">Dissoconium aciculare CBS 342.82</name>
    <dbReference type="NCBI Taxonomy" id="1314786"/>
    <lineage>
        <taxon>Eukaryota</taxon>
        <taxon>Fungi</taxon>
        <taxon>Dikarya</taxon>
        <taxon>Ascomycota</taxon>
        <taxon>Pezizomycotina</taxon>
        <taxon>Dothideomycetes</taxon>
        <taxon>Dothideomycetidae</taxon>
        <taxon>Mycosphaerellales</taxon>
        <taxon>Dissoconiaceae</taxon>
        <taxon>Dissoconium</taxon>
    </lineage>
</organism>
<reference evidence="7" key="2">
    <citation type="submission" date="2020-04" db="EMBL/GenBank/DDBJ databases">
        <authorList>
            <consortium name="NCBI Genome Project"/>
        </authorList>
    </citation>
    <scope>NUCLEOTIDE SEQUENCE</scope>
    <source>
        <strain evidence="7">CBS 342.82</strain>
    </source>
</reference>
<dbReference type="Gene3D" id="1.10.1200.10">
    <property type="entry name" value="ACP-like"/>
    <property type="match status" value="2"/>
</dbReference>
<dbReference type="GeneID" id="54361106"/>
<evidence type="ECO:0000256" key="3">
    <source>
        <dbReference type="ARBA" id="ARBA00022598"/>
    </source>
</evidence>
<evidence type="ECO:0000313" key="7">
    <source>
        <dbReference type="RefSeq" id="XP_033458247.1"/>
    </source>
</evidence>
<dbReference type="PANTHER" id="PTHR45527:SF1">
    <property type="entry name" value="FATTY ACID SYNTHASE"/>
    <property type="match status" value="1"/>
</dbReference>
<reference evidence="7" key="1">
    <citation type="submission" date="2020-01" db="EMBL/GenBank/DDBJ databases">
        <authorList>
            <consortium name="DOE Joint Genome Institute"/>
            <person name="Haridas S."/>
            <person name="Albert R."/>
            <person name="Binder M."/>
            <person name="Bloem J."/>
            <person name="Labutti K."/>
            <person name="Salamov A."/>
            <person name="Andreopoulos B."/>
            <person name="Baker S.E."/>
            <person name="Barry K."/>
            <person name="Bills G."/>
            <person name="Bluhm B.H."/>
            <person name="Cannon C."/>
            <person name="Castanera R."/>
            <person name="Culley D.E."/>
            <person name="Daum C."/>
            <person name="Ezra D."/>
            <person name="Gonzalez J.B."/>
            <person name="Henrissat B."/>
            <person name="Kuo A."/>
            <person name="Liang C."/>
            <person name="Lipzen A."/>
            <person name="Lutzoni F."/>
            <person name="Magnuson J."/>
            <person name="Mondo S."/>
            <person name="Nolan M."/>
            <person name="Ohm R."/>
            <person name="Pangilinan J."/>
            <person name="Park H.-J."/>
            <person name="Ramirez L."/>
            <person name="Alfaro M."/>
            <person name="Sun H."/>
            <person name="Tritt A."/>
            <person name="Yoshinaga Y."/>
            <person name="Zwiers L.-H."/>
            <person name="Turgeon B.G."/>
            <person name="Goodwin S.B."/>
            <person name="Spatafora J.W."/>
            <person name="Crous P.W."/>
            <person name="Grigoriev I.V."/>
        </authorList>
    </citation>
    <scope>NUCLEOTIDE SEQUENCE</scope>
    <source>
        <strain evidence="7">CBS 342.82</strain>
    </source>
</reference>
<dbReference type="Pfam" id="PF00668">
    <property type="entry name" value="Condensation"/>
    <property type="match status" value="3"/>
</dbReference>
<protein>
    <submittedName>
        <fullName evidence="7">Nonribosomal peptide synthase</fullName>
    </submittedName>
</protein>
<dbReference type="SUPFAM" id="SSF47336">
    <property type="entry name" value="ACP-like"/>
    <property type="match status" value="2"/>
</dbReference>
<evidence type="ECO:0000256" key="2">
    <source>
        <dbReference type="ARBA" id="ARBA00022553"/>
    </source>
</evidence>